<dbReference type="Pfam" id="PF00440">
    <property type="entry name" value="TetR_N"/>
    <property type="match status" value="1"/>
</dbReference>
<dbReference type="PANTHER" id="PTHR30055">
    <property type="entry name" value="HTH-TYPE TRANSCRIPTIONAL REGULATOR RUTR"/>
    <property type="match status" value="1"/>
</dbReference>
<dbReference type="InterPro" id="IPR001647">
    <property type="entry name" value="HTH_TetR"/>
</dbReference>
<name>A0A1M6PME5_9FIRM</name>
<dbReference type="STRING" id="1121919.SAMN02745975_03619"/>
<evidence type="ECO:0000313" key="5">
    <source>
        <dbReference type="Proteomes" id="UP000184536"/>
    </source>
</evidence>
<dbReference type="GO" id="GO:0000976">
    <property type="term" value="F:transcription cis-regulatory region binding"/>
    <property type="evidence" value="ECO:0007669"/>
    <property type="project" value="TreeGrafter"/>
</dbReference>
<dbReference type="PRINTS" id="PR00455">
    <property type="entry name" value="HTHTETR"/>
</dbReference>
<dbReference type="PROSITE" id="PS50977">
    <property type="entry name" value="HTH_TETR_2"/>
    <property type="match status" value="1"/>
</dbReference>
<dbReference type="Proteomes" id="UP000184536">
    <property type="component" value="Unassembled WGS sequence"/>
</dbReference>
<dbReference type="InterPro" id="IPR050109">
    <property type="entry name" value="HTH-type_TetR-like_transc_reg"/>
</dbReference>
<organism evidence="4 5">
    <name type="scientific">Geosporobacter subterraneus DSM 17957</name>
    <dbReference type="NCBI Taxonomy" id="1121919"/>
    <lineage>
        <taxon>Bacteria</taxon>
        <taxon>Bacillati</taxon>
        <taxon>Bacillota</taxon>
        <taxon>Clostridia</taxon>
        <taxon>Peptostreptococcales</taxon>
        <taxon>Thermotaleaceae</taxon>
        <taxon>Geosporobacter</taxon>
    </lineage>
</organism>
<feature type="domain" description="HTH tetR-type" evidence="3">
    <location>
        <begin position="6"/>
        <end position="66"/>
    </location>
</feature>
<keyword evidence="5" id="KW-1185">Reference proteome</keyword>
<dbReference type="GO" id="GO:0003700">
    <property type="term" value="F:DNA-binding transcription factor activity"/>
    <property type="evidence" value="ECO:0007669"/>
    <property type="project" value="TreeGrafter"/>
</dbReference>
<evidence type="ECO:0000256" key="1">
    <source>
        <dbReference type="ARBA" id="ARBA00023125"/>
    </source>
</evidence>
<feature type="DNA-binding region" description="H-T-H motif" evidence="2">
    <location>
        <begin position="29"/>
        <end position="48"/>
    </location>
</feature>
<evidence type="ECO:0000313" key="4">
    <source>
        <dbReference type="EMBL" id="SHK09126.1"/>
    </source>
</evidence>
<dbReference type="PANTHER" id="PTHR30055:SF226">
    <property type="entry name" value="HTH-TYPE TRANSCRIPTIONAL REGULATOR PKSA"/>
    <property type="match status" value="1"/>
</dbReference>
<dbReference type="Gene3D" id="1.10.357.10">
    <property type="entry name" value="Tetracycline Repressor, domain 2"/>
    <property type="match status" value="1"/>
</dbReference>
<evidence type="ECO:0000259" key="3">
    <source>
        <dbReference type="PROSITE" id="PS50977"/>
    </source>
</evidence>
<sequence>MQVLKDEVRNSIHHAALIEFQEKGFKNASMRSIAERGGMTVGNLYRYFASKEDLFYAVISPAYHKIIELTQEPFDNMDNPKEVQQFFEHLADRIMTINHEHRRELLILIDGSIGTRFEHAIEEITLLVEKKIRDQVFTKLKEKGIHIQDDFFARVLSVSLIEGMKVILKHYEDGIKMKLLIHQFIHYQLGDLKSRWL</sequence>
<evidence type="ECO:0000256" key="2">
    <source>
        <dbReference type="PROSITE-ProRule" id="PRU00335"/>
    </source>
</evidence>
<dbReference type="AlphaFoldDB" id="A0A1M6PME5"/>
<keyword evidence="1 2" id="KW-0238">DNA-binding</keyword>
<accession>A0A1M6PME5</accession>
<dbReference type="RefSeq" id="WP_190014714.1">
    <property type="nucleotide sequence ID" value="NZ_FQZV01000072.1"/>
</dbReference>
<proteinExistence type="predicted"/>
<reference evidence="5" key="1">
    <citation type="submission" date="2016-11" db="EMBL/GenBank/DDBJ databases">
        <authorList>
            <person name="Varghese N."/>
            <person name="Submissions S."/>
        </authorList>
    </citation>
    <scope>NUCLEOTIDE SEQUENCE [LARGE SCALE GENOMIC DNA]</scope>
    <source>
        <strain evidence="5">DSM 17957</strain>
    </source>
</reference>
<dbReference type="EMBL" id="FQZV01000072">
    <property type="protein sequence ID" value="SHK09126.1"/>
    <property type="molecule type" value="Genomic_DNA"/>
</dbReference>
<dbReference type="InterPro" id="IPR009057">
    <property type="entry name" value="Homeodomain-like_sf"/>
</dbReference>
<dbReference type="SUPFAM" id="SSF46689">
    <property type="entry name" value="Homeodomain-like"/>
    <property type="match status" value="1"/>
</dbReference>
<protein>
    <submittedName>
        <fullName evidence="4">Transcriptional regulator, TetR family</fullName>
    </submittedName>
</protein>
<gene>
    <name evidence="4" type="ORF">SAMN02745975_03619</name>
</gene>